<dbReference type="Pfam" id="PF13343">
    <property type="entry name" value="SBP_bac_6"/>
    <property type="match status" value="1"/>
</dbReference>
<dbReference type="PANTHER" id="PTHR30006">
    <property type="entry name" value="THIAMINE-BINDING PERIPLASMIC PROTEIN-RELATED"/>
    <property type="match status" value="1"/>
</dbReference>
<evidence type="ECO:0000313" key="3">
    <source>
        <dbReference type="EMBL" id="CAB4577440.1"/>
    </source>
</evidence>
<keyword evidence="1" id="KW-0732">Signal</keyword>
<dbReference type="NCBIfam" id="TIGR01254">
    <property type="entry name" value="sfuA"/>
    <property type="match status" value="1"/>
</dbReference>
<protein>
    <submittedName>
        <fullName evidence="2">Unannotated protein</fullName>
    </submittedName>
</protein>
<gene>
    <name evidence="2" type="ORF">UFOPK1503_01157</name>
    <name evidence="3" type="ORF">UFOPK1693_01104</name>
</gene>
<accession>A0A6J6CQM5</accession>
<dbReference type="Gene3D" id="3.40.190.10">
    <property type="entry name" value="Periplasmic binding protein-like II"/>
    <property type="match status" value="2"/>
</dbReference>
<evidence type="ECO:0000313" key="2">
    <source>
        <dbReference type="EMBL" id="CAB4552679.1"/>
    </source>
</evidence>
<dbReference type="InterPro" id="IPR005948">
    <property type="entry name" value="ThiB-like"/>
</dbReference>
<dbReference type="SUPFAM" id="SSF53850">
    <property type="entry name" value="Periplasmic binding protein-like II"/>
    <property type="match status" value="1"/>
</dbReference>
<dbReference type="GO" id="GO:0030975">
    <property type="term" value="F:thiamine binding"/>
    <property type="evidence" value="ECO:0007669"/>
    <property type="project" value="InterPro"/>
</dbReference>
<name>A0A6J6CQM5_9ZZZZ</name>
<dbReference type="EMBL" id="CAEZST010000034">
    <property type="protein sequence ID" value="CAB4552679.1"/>
    <property type="molecule type" value="Genomic_DNA"/>
</dbReference>
<evidence type="ECO:0000256" key="1">
    <source>
        <dbReference type="ARBA" id="ARBA00022729"/>
    </source>
</evidence>
<dbReference type="PROSITE" id="PS51257">
    <property type="entry name" value="PROKAR_LIPOPROTEIN"/>
    <property type="match status" value="1"/>
</dbReference>
<dbReference type="GO" id="GO:0030976">
    <property type="term" value="F:thiamine pyrophosphate binding"/>
    <property type="evidence" value="ECO:0007669"/>
    <property type="project" value="TreeGrafter"/>
</dbReference>
<organism evidence="2">
    <name type="scientific">freshwater metagenome</name>
    <dbReference type="NCBI Taxonomy" id="449393"/>
    <lineage>
        <taxon>unclassified sequences</taxon>
        <taxon>metagenomes</taxon>
        <taxon>ecological metagenomes</taxon>
    </lineage>
</organism>
<dbReference type="AlphaFoldDB" id="A0A6J6CQM5"/>
<dbReference type="GO" id="GO:0015888">
    <property type="term" value="P:thiamine transport"/>
    <property type="evidence" value="ECO:0007669"/>
    <property type="project" value="InterPro"/>
</dbReference>
<dbReference type="EMBL" id="CAEZTO010000032">
    <property type="protein sequence ID" value="CAB4577440.1"/>
    <property type="molecule type" value="Genomic_DNA"/>
</dbReference>
<reference evidence="2" key="1">
    <citation type="submission" date="2020-05" db="EMBL/GenBank/DDBJ databases">
        <authorList>
            <person name="Chiriac C."/>
            <person name="Salcher M."/>
            <person name="Ghai R."/>
            <person name="Kavagutti S V."/>
        </authorList>
    </citation>
    <scope>NUCLEOTIDE SEQUENCE</scope>
</reference>
<dbReference type="PANTHER" id="PTHR30006:SF2">
    <property type="entry name" value="ABC TRANSPORTER SUBSTRATE-BINDING PROTEIN"/>
    <property type="match status" value="1"/>
</dbReference>
<proteinExistence type="predicted"/>
<sequence>MKKAIALATLLLLTGCTSAPVETVRLAAHDSFAMSDELIAQFEESSGFQLEIIRLGDTGTLTNQLALTKNAPIADVVFGIDNTFRSLAEKEGIVAGDFVEIDYSDVCFNYDIAWFKENNLTPPANWRQLINPEYKALTVVTNPRFSSPGLAFLATTFAGFETDMQTFEYWRNLRDNQVKVASSWEDAYFSDFTRYGGTRPIVLSYASSPSAEVADGVAGTAALLDECFRQVEYASTIRGAANPAGATALIDFLVSEAFQSSVPEAMYVYPAVEGIAVPEAWAKFALPARSTLGDAQELSQNRERWLKDWSDVFDN</sequence>
<dbReference type="GO" id="GO:0030288">
    <property type="term" value="C:outer membrane-bounded periplasmic space"/>
    <property type="evidence" value="ECO:0007669"/>
    <property type="project" value="TreeGrafter"/>
</dbReference>